<dbReference type="PANTHER" id="PTHR31751:SF40">
    <property type="match status" value="1"/>
</dbReference>
<reference evidence="1" key="2">
    <citation type="journal article" date="2023" name="Science">
        <title>Genomic signatures of disease resistance in endangered staghorn corals.</title>
        <authorList>
            <person name="Vollmer S.V."/>
            <person name="Selwyn J.D."/>
            <person name="Despard B.A."/>
            <person name="Roesel C.L."/>
        </authorList>
    </citation>
    <scope>NUCLEOTIDE SEQUENCE</scope>
    <source>
        <strain evidence="1">K2</strain>
    </source>
</reference>
<dbReference type="EMBL" id="JARQWQ010000021">
    <property type="protein sequence ID" value="KAK2565025.1"/>
    <property type="molecule type" value="Genomic_DNA"/>
</dbReference>
<keyword evidence="2" id="KW-1185">Reference proteome</keyword>
<proteinExistence type="predicted"/>
<sequence>MIIKSFISDRHTSIAKWMREDCVAKCNDLGKPVVQHFFDIWHIAKKIQKVLTKLSKEKGCEIIGRWRKACVRHFYWAVTSTQEHLGEVKLAKFHAFLSHVINKHSNLPNRLFNACAHGEIVTPRVTILAALHFNYNLKSGSKTDNEGRPVLYVTYPKFKEGEATVREAKVSINYDYVVDIYDTLTTSPKEELKSLAEDLKEEVPAPLHTMLVEKESKEEAITKYRQRKEKETVICPPTCTEEELHPTTERTVRARRAPHCKKCGKPLRGHKKGQCG</sequence>
<organism evidence="1 2">
    <name type="scientific">Acropora cervicornis</name>
    <name type="common">Staghorn coral</name>
    <dbReference type="NCBI Taxonomy" id="6130"/>
    <lineage>
        <taxon>Eukaryota</taxon>
        <taxon>Metazoa</taxon>
        <taxon>Cnidaria</taxon>
        <taxon>Anthozoa</taxon>
        <taxon>Hexacorallia</taxon>
        <taxon>Scleractinia</taxon>
        <taxon>Astrocoeniina</taxon>
        <taxon>Acroporidae</taxon>
        <taxon>Acropora</taxon>
    </lineage>
</organism>
<comment type="caution">
    <text evidence="1">The sequence shown here is derived from an EMBL/GenBank/DDBJ whole genome shotgun (WGS) entry which is preliminary data.</text>
</comment>
<gene>
    <name evidence="1" type="ORF">P5673_011740</name>
</gene>
<accession>A0AAD9V8U8</accession>
<dbReference type="AlphaFoldDB" id="A0AAD9V8U8"/>
<evidence type="ECO:0000313" key="2">
    <source>
        <dbReference type="Proteomes" id="UP001249851"/>
    </source>
</evidence>
<dbReference type="Proteomes" id="UP001249851">
    <property type="component" value="Unassembled WGS sequence"/>
</dbReference>
<reference evidence="1" key="1">
    <citation type="journal article" date="2023" name="G3 (Bethesda)">
        <title>Whole genome assembly and annotation of the endangered Caribbean coral Acropora cervicornis.</title>
        <authorList>
            <person name="Selwyn J.D."/>
            <person name="Vollmer S.V."/>
        </authorList>
    </citation>
    <scope>NUCLEOTIDE SEQUENCE</scope>
    <source>
        <strain evidence="1">K2</strain>
    </source>
</reference>
<dbReference type="PANTHER" id="PTHR31751">
    <property type="entry name" value="SI:CH211-108C17.2-RELATED-RELATED"/>
    <property type="match status" value="1"/>
</dbReference>
<protein>
    <recommendedName>
        <fullName evidence="3">Transposase</fullName>
    </recommendedName>
</protein>
<evidence type="ECO:0008006" key="3">
    <source>
        <dbReference type="Google" id="ProtNLM"/>
    </source>
</evidence>
<name>A0AAD9V8U8_ACRCE</name>
<evidence type="ECO:0000313" key="1">
    <source>
        <dbReference type="EMBL" id="KAK2565025.1"/>
    </source>
</evidence>